<feature type="compositionally biased region" description="Low complexity" evidence="6">
    <location>
        <begin position="1399"/>
        <end position="1408"/>
    </location>
</feature>
<feature type="compositionally biased region" description="Low complexity" evidence="6">
    <location>
        <begin position="1883"/>
        <end position="1901"/>
    </location>
</feature>
<gene>
    <name evidence="9" type="primary">CSON015074</name>
</gene>
<feature type="region of interest" description="Disordered" evidence="6">
    <location>
        <begin position="761"/>
        <end position="908"/>
    </location>
</feature>
<dbReference type="Pfam" id="PF25313">
    <property type="entry name" value="BRWD_AD"/>
    <property type="match status" value="1"/>
</dbReference>
<evidence type="ECO:0000256" key="1">
    <source>
        <dbReference type="ARBA" id="ARBA00022574"/>
    </source>
</evidence>
<dbReference type="Pfam" id="PF00400">
    <property type="entry name" value="WD40"/>
    <property type="match status" value="7"/>
</dbReference>
<feature type="compositionally biased region" description="Polar residues" evidence="6">
    <location>
        <begin position="703"/>
        <end position="714"/>
    </location>
</feature>
<evidence type="ECO:0000256" key="6">
    <source>
        <dbReference type="SAM" id="MobiDB-lite"/>
    </source>
</evidence>
<dbReference type="VEuPathDB" id="VectorBase:CSON015074"/>
<feature type="compositionally biased region" description="Polar residues" evidence="6">
    <location>
        <begin position="872"/>
        <end position="887"/>
    </location>
</feature>
<feature type="compositionally biased region" description="Polar residues" evidence="6">
    <location>
        <begin position="1798"/>
        <end position="1807"/>
    </location>
</feature>
<dbReference type="PROSITE" id="PS50014">
    <property type="entry name" value="BROMODOMAIN_2"/>
    <property type="match status" value="2"/>
</dbReference>
<reference evidence="9" key="2">
    <citation type="submission" date="2018-07" db="EMBL/GenBank/DDBJ databases">
        <authorList>
            <person name="Quirk P.G."/>
            <person name="Krulwich T.A."/>
        </authorList>
    </citation>
    <scope>NUCLEOTIDE SEQUENCE</scope>
</reference>
<feature type="domain" description="Bromo" evidence="7">
    <location>
        <begin position="1146"/>
        <end position="1216"/>
    </location>
</feature>
<dbReference type="PROSITE" id="PS50294">
    <property type="entry name" value="WD_REPEATS_REGION"/>
    <property type="match status" value="5"/>
</dbReference>
<dbReference type="OMA" id="TVVTSWK"/>
<sequence>MDDKAVVRHSVVIPELYFLISKFLSNGPLKKTAKVLAEELEQFMILPRRLDWTGQEHEQSFEELESKYSHIGPQHLLEICARIGPILDKELAPSVTGVISLLGAGRQSLLRTKESVSQPRSLIDHCTRLHGAPLYDAINRKSQHNIIKVLYGRQYSGPITRRLAIPPSFYNKLSLIRTTLGHLTAVYCVLFDRSGKYIITGADDLLVKLWSAIDGRLLATFRGASAEITDITVNLENTLLAAGSLDRILRVWDLQTCAPIAVLTAHTGMITSVNFCPSPRGDLRYLVTTSTDGSIAFWQYTTPRGGKTVFASKPIQYLEKLRPGQAKMICASFSSGGLFLAAGSADNHVRVYMMSEDGPKRILEIESHLDTVDSIQWSHSGLRFVSGSKDGTAQIWHFETQQWKNTKLNMSERLPGAPPPEDENKKFKVTMVAWDLSDRWIITAVSDHTIKVWNSATCKLHKVLEGHTDEVYVLEAHPKDAHICLSAGHDGQLFVWDVFEGVILCKFKNIVEHQMHGGIYDAKWSPDGLMVAATDSHGHILMFGFGSGHERLKILPKELFFHTDYRPLIRDSNFYVMDEQTQTAPHLMPPPFLVDIDGNPHDPKLQTLVPGRENCPADQLIPNLETIESPENQARSDIDRLIEALANRQGNQENQNQPANVSAESSSSQNRTRSSLNRSMSRRSGEVEAAPAPTTPRPSTSSFANRSTTSEQQNTFKYVRRTYVRTMNYANLQHLRQTVYHAGVLEQELHRREMRKRPLMINTSNAGSANAIGRGRTRGRGARNANPPAYRTRNTRAREPLPEDDEQELQSSSSSTSSDDSTAIEDMDLSEDTSTSDSESSDYSDWVANEPGPANLQPPKRSKRKPVERRTYSPTNNEPSTSAQAESSSHENNRGRRKKLPIPANGGEIPEIYRPPEWLSEVIPRKAPYYPQMGDEVIYLREGHQKYLDAVRSKKVYDPGNRCEPWSVMDLQAHELCKVIGIKYEIKPPRLCCLKLGVMEEDGHLTGQSFTIKYHDMADVLDFLVLRQTFETAVSRHWSVGDRFRCMIGDSWWMGQIDSLNRSSEFPDSHFLCFKVRWDNGEFEYMSPWDLEPVDENRLPTEVGGEVPLLPEELNATLYQPTAEEWPHGGRDETCQRIIKGLEQVIGLAIADPFLVPVDLSLYPAYAFVVEYPIDLTTIKARFENRFYRRITSAQFDVRYLATNAEKFNQSHSNIVKHARIITELCLRILTDPYPTNVPSVYHQLVDSYVSSESDADNEPQPGPSRPTGSRRSRRLVPDGDWRAECRELLEMIWQCEDSEPFREPVDTLEHPDYLQVIESPMDLRTIKEDLLGENYETPLTFAKDMRLIFHNSRSYNTNKRSRIYSMTLRLSTLFEAHIKSIIYNWKSAKRRTKNGNLRKQAAAAKKAPTQRRTRRRRNNIDPNEPGTSTQHNNDHDDHDEDTEMEVDPLDISDSVPNTRRRRGTRGLNGRSGQIRDPQPGPSRRTRMTRHSQEEDEDDSESDSSESSEDESSGSPPKEFSNSGRPMRKVRKDKEENGIDSGDSYNPYRPMSSKRKAKKKGGKRKRNMTKSSATSTPVKRKTRKIANSSEDDAENNDDDSADDNISAFADGQASEQSSDSGESSDDNKPIGRTRRGKAAAAQINSSEHSDVDRRRTRRTKRYESDQSYHADAPKTRKAFVEDSESDHEGLRTTRGSTRRAQQAWGQATDSLEDDEPPRQSQRRLRTRKATSESEHSPEETSISKRVIPNRNTRASRRNEPELEQPSTSSGRSTRTRQGTSTQPTLSTSISPFMDAPRSETNTENLTRSGRRMMPLRSQVGFSNAQQQQQQRAILPHEVDHNYGEPRRPPVPQLSRHQRSVDELENQDESESLSSRLRHRTLVNNSLRTSTRTTRHSQTTNTDQNSDSDEDNTPLNRLQSGTNGGLAGSSSSSRPQRNTRRNRVHDSDDDHHDQPGPSSGRSTRKQKRPHYNEDTDEETVKDQRPRKRQAVAPSESENDEEVSIQVSSRGRIRRIKPQARGLFKE</sequence>
<dbReference type="InterPro" id="IPR001680">
    <property type="entry name" value="WD40_rpt"/>
</dbReference>
<feature type="compositionally biased region" description="Acidic residues" evidence="6">
    <location>
        <begin position="1589"/>
        <end position="1602"/>
    </location>
</feature>
<feature type="repeat" description="WD" evidence="5">
    <location>
        <begin position="221"/>
        <end position="262"/>
    </location>
</feature>
<dbReference type="InterPro" id="IPR057452">
    <property type="entry name" value="BRWD/PHIP_N"/>
</dbReference>
<feature type="compositionally biased region" description="Acidic residues" evidence="6">
    <location>
        <begin position="822"/>
        <end position="831"/>
    </location>
</feature>
<dbReference type="Gene3D" id="1.20.920.10">
    <property type="entry name" value="Bromodomain-like"/>
    <property type="match status" value="2"/>
</dbReference>
<dbReference type="PROSITE" id="PS50082">
    <property type="entry name" value="WD_REPEATS_2"/>
    <property type="match status" value="6"/>
</dbReference>
<dbReference type="GO" id="GO:0008360">
    <property type="term" value="P:regulation of cell shape"/>
    <property type="evidence" value="ECO:0007669"/>
    <property type="project" value="TreeGrafter"/>
</dbReference>
<dbReference type="InterPro" id="IPR036427">
    <property type="entry name" value="Bromodomain-like_sf"/>
</dbReference>
<dbReference type="InterPro" id="IPR036322">
    <property type="entry name" value="WD40_repeat_dom_sf"/>
</dbReference>
<feature type="compositionally biased region" description="Basic and acidic residues" evidence="6">
    <location>
        <begin position="1943"/>
        <end position="1953"/>
    </location>
</feature>
<dbReference type="PANTHER" id="PTHR16266:SF17">
    <property type="entry name" value="BRWD3"/>
    <property type="match status" value="1"/>
</dbReference>
<feature type="compositionally biased region" description="Low complexity" evidence="6">
    <location>
        <begin position="811"/>
        <end position="821"/>
    </location>
</feature>
<accession>A0A336MCS3</accession>
<feature type="compositionally biased region" description="Basic residues" evidence="6">
    <location>
        <begin position="1552"/>
        <end position="1568"/>
    </location>
</feature>
<dbReference type="InterPro" id="IPR057451">
    <property type="entry name" value="BRWD/PHIP_AD"/>
</dbReference>
<name>A0A336MCS3_CULSO</name>
<keyword evidence="2" id="KW-0677">Repeat</keyword>
<feature type="compositionally biased region" description="Basic and acidic residues" evidence="6">
    <location>
        <begin position="1729"/>
        <end position="1742"/>
    </location>
</feature>
<dbReference type="SMART" id="SM00297">
    <property type="entry name" value="BROMO"/>
    <property type="match status" value="2"/>
</dbReference>
<evidence type="ECO:0000313" key="8">
    <source>
        <dbReference type="EMBL" id="SSX07700.1"/>
    </source>
</evidence>
<keyword evidence="1 5" id="KW-0853">WD repeat</keyword>
<feature type="compositionally biased region" description="Low complexity" evidence="6">
    <location>
        <begin position="662"/>
        <end position="679"/>
    </location>
</feature>
<feature type="compositionally biased region" description="Polar residues" evidence="6">
    <location>
        <begin position="649"/>
        <end position="660"/>
    </location>
</feature>
<feature type="repeat" description="WD" evidence="5">
    <location>
        <begin position="365"/>
        <end position="406"/>
    </location>
</feature>
<dbReference type="InterPro" id="IPR001487">
    <property type="entry name" value="Bromodomain"/>
</dbReference>
<feature type="compositionally biased region" description="Low complexity" evidence="6">
    <location>
        <begin position="689"/>
        <end position="702"/>
    </location>
</feature>
<dbReference type="FunFam" id="2.130.10.10:FF:000997">
    <property type="entry name" value="AGAP002030-PA-like protein"/>
    <property type="match status" value="1"/>
</dbReference>
<dbReference type="PANTHER" id="PTHR16266">
    <property type="entry name" value="WD REPEAT DOMAIN 9"/>
    <property type="match status" value="1"/>
</dbReference>
<dbReference type="InterPro" id="IPR015943">
    <property type="entry name" value="WD40/YVTN_repeat-like_dom_sf"/>
</dbReference>
<dbReference type="EMBL" id="UFQT01000920">
    <property type="protein sequence ID" value="SSX28026.1"/>
    <property type="molecule type" value="Genomic_DNA"/>
</dbReference>
<dbReference type="SMART" id="SM00320">
    <property type="entry name" value="WD40"/>
    <property type="match status" value="8"/>
</dbReference>
<feature type="repeat" description="WD" evidence="5">
    <location>
        <begin position="263"/>
        <end position="308"/>
    </location>
</feature>
<feature type="compositionally biased region" description="Low complexity" evidence="6">
    <location>
        <begin position="1764"/>
        <end position="1784"/>
    </location>
</feature>
<evidence type="ECO:0000256" key="3">
    <source>
        <dbReference type="ARBA" id="ARBA00023117"/>
    </source>
</evidence>
<dbReference type="CDD" id="cd00200">
    <property type="entry name" value="WD40"/>
    <property type="match status" value="1"/>
</dbReference>
<keyword evidence="3 4" id="KW-0103">Bromodomain</keyword>
<feature type="compositionally biased region" description="Basic and acidic residues" evidence="6">
    <location>
        <begin position="1969"/>
        <end position="1982"/>
    </location>
</feature>
<dbReference type="SUPFAM" id="SSF50978">
    <property type="entry name" value="WD40 repeat-like"/>
    <property type="match status" value="1"/>
</dbReference>
<feature type="compositionally biased region" description="Low complexity" evidence="6">
    <location>
        <begin position="1603"/>
        <end position="1621"/>
    </location>
</feature>
<feature type="compositionally biased region" description="Acidic residues" evidence="6">
    <location>
        <begin position="1438"/>
        <end position="1451"/>
    </location>
</feature>
<dbReference type="CDD" id="cd05529">
    <property type="entry name" value="Bromo_WDR9_I_like"/>
    <property type="match status" value="1"/>
</dbReference>
<feature type="repeat" description="WD" evidence="5">
    <location>
        <begin position="429"/>
        <end position="454"/>
    </location>
</feature>
<proteinExistence type="predicted"/>
<feature type="region of interest" description="Disordered" evidence="6">
    <location>
        <begin position="649"/>
        <end position="714"/>
    </location>
</feature>
<dbReference type="FunFam" id="2.130.10.10:FF:000674">
    <property type="entry name" value="WD-repeat protein, putative"/>
    <property type="match status" value="1"/>
</dbReference>
<dbReference type="EMBL" id="UFQS01000920">
    <property type="protein sequence ID" value="SSX07700.1"/>
    <property type="molecule type" value="Genomic_DNA"/>
</dbReference>
<feature type="region of interest" description="Disordered" evidence="6">
    <location>
        <begin position="1393"/>
        <end position="2010"/>
    </location>
</feature>
<dbReference type="GO" id="GO:0007010">
    <property type="term" value="P:cytoskeleton organization"/>
    <property type="evidence" value="ECO:0007669"/>
    <property type="project" value="TreeGrafter"/>
</dbReference>
<feature type="domain" description="Bromo" evidence="7">
    <location>
        <begin position="1294"/>
        <end position="1364"/>
    </location>
</feature>
<evidence type="ECO:0000313" key="9">
    <source>
        <dbReference type="EMBL" id="SSX28026.1"/>
    </source>
</evidence>
<feature type="region of interest" description="Disordered" evidence="6">
    <location>
        <begin position="1252"/>
        <end position="1277"/>
    </location>
</feature>
<feature type="compositionally biased region" description="Basic and acidic residues" evidence="6">
    <location>
        <begin position="1661"/>
        <end position="1691"/>
    </location>
</feature>
<dbReference type="Gene3D" id="2.130.10.10">
    <property type="entry name" value="YVTN repeat-like/Quinoprotein amine dehydrogenase"/>
    <property type="match status" value="3"/>
</dbReference>
<dbReference type="SUPFAM" id="SSF47370">
    <property type="entry name" value="Bromodomain"/>
    <property type="match status" value="2"/>
</dbReference>
<dbReference type="Pfam" id="PF25437">
    <property type="entry name" value="BRWD1_N"/>
    <property type="match status" value="1"/>
</dbReference>
<dbReference type="PRINTS" id="PR00503">
    <property type="entry name" value="BROMODOMAIN"/>
</dbReference>
<feature type="compositionally biased region" description="Basic and acidic residues" evidence="6">
    <location>
        <begin position="1834"/>
        <end position="1847"/>
    </location>
</feature>
<feature type="compositionally biased region" description="Acidic residues" evidence="6">
    <location>
        <begin position="1494"/>
        <end position="1512"/>
    </location>
</feature>
<feature type="compositionally biased region" description="Basic residues" evidence="6">
    <location>
        <begin position="1409"/>
        <end position="1418"/>
    </location>
</feature>
<dbReference type="GO" id="GO:0006357">
    <property type="term" value="P:regulation of transcription by RNA polymerase II"/>
    <property type="evidence" value="ECO:0007669"/>
    <property type="project" value="TreeGrafter"/>
</dbReference>
<feature type="repeat" description="WD" evidence="5">
    <location>
        <begin position="464"/>
        <end position="498"/>
    </location>
</feature>
<feature type="compositionally biased region" description="Low complexity" evidence="6">
    <location>
        <begin position="832"/>
        <end position="845"/>
    </location>
</feature>
<protein>
    <submittedName>
        <fullName evidence="9">CSON015074 protein</fullName>
    </submittedName>
</protein>
<dbReference type="InterPro" id="IPR052060">
    <property type="entry name" value="Bromo_WD_repeat"/>
</dbReference>
<dbReference type="FunFam" id="1.20.920.10:FF:000044">
    <property type="entry name" value="Bromodomain and WD repeat domain-containing 1"/>
    <property type="match status" value="1"/>
</dbReference>
<feature type="compositionally biased region" description="Polar residues" evidence="6">
    <location>
        <begin position="1693"/>
        <end position="1709"/>
    </location>
</feature>
<evidence type="ECO:0000259" key="7">
    <source>
        <dbReference type="PROSITE" id="PS50014"/>
    </source>
</evidence>
<evidence type="ECO:0000256" key="5">
    <source>
        <dbReference type="PROSITE-ProRule" id="PRU00221"/>
    </source>
</evidence>
<evidence type="ECO:0000256" key="4">
    <source>
        <dbReference type="PROSITE-ProRule" id="PRU00035"/>
    </source>
</evidence>
<dbReference type="InterPro" id="IPR019775">
    <property type="entry name" value="WD40_repeat_CS"/>
</dbReference>
<organism evidence="9">
    <name type="scientific">Culicoides sonorensis</name>
    <name type="common">Biting midge</name>
    <dbReference type="NCBI Taxonomy" id="179676"/>
    <lineage>
        <taxon>Eukaryota</taxon>
        <taxon>Metazoa</taxon>
        <taxon>Ecdysozoa</taxon>
        <taxon>Arthropoda</taxon>
        <taxon>Hexapoda</taxon>
        <taxon>Insecta</taxon>
        <taxon>Pterygota</taxon>
        <taxon>Neoptera</taxon>
        <taxon>Endopterygota</taxon>
        <taxon>Diptera</taxon>
        <taxon>Nematocera</taxon>
        <taxon>Chironomoidea</taxon>
        <taxon>Ceratopogonidae</taxon>
        <taxon>Ceratopogoninae</taxon>
        <taxon>Culicoides</taxon>
        <taxon>Monoculicoides</taxon>
    </lineage>
</organism>
<dbReference type="FunFam" id="1.20.920.10:FF:000066">
    <property type="entry name" value="Transcription initiation factor TFIID subunit 1"/>
    <property type="match status" value="1"/>
</dbReference>
<dbReference type="Pfam" id="PF00439">
    <property type="entry name" value="Bromodomain"/>
    <property type="match status" value="2"/>
</dbReference>
<reference evidence="8" key="1">
    <citation type="submission" date="2018-04" db="EMBL/GenBank/DDBJ databases">
        <authorList>
            <person name="Go L.Y."/>
            <person name="Mitchell J.A."/>
        </authorList>
    </citation>
    <scope>NUCLEOTIDE SEQUENCE</scope>
    <source>
        <tissue evidence="8">Whole organism</tissue>
    </source>
</reference>
<evidence type="ECO:0000256" key="2">
    <source>
        <dbReference type="ARBA" id="ARBA00022737"/>
    </source>
</evidence>
<dbReference type="PROSITE" id="PS00633">
    <property type="entry name" value="BROMODOMAIN_1"/>
    <property type="match status" value="1"/>
</dbReference>
<dbReference type="PROSITE" id="PS00678">
    <property type="entry name" value="WD_REPEATS_1"/>
    <property type="match status" value="2"/>
</dbReference>
<dbReference type="GO" id="GO:0005634">
    <property type="term" value="C:nucleus"/>
    <property type="evidence" value="ECO:0007669"/>
    <property type="project" value="TreeGrafter"/>
</dbReference>
<dbReference type="InterPro" id="IPR018359">
    <property type="entry name" value="Bromodomain_CS"/>
</dbReference>
<feature type="repeat" description="WD" evidence="5">
    <location>
        <begin position="179"/>
        <end position="220"/>
    </location>
</feature>